<dbReference type="RefSeq" id="XP_067805203.1">
    <property type="nucleotide sequence ID" value="XM_067946412.1"/>
</dbReference>
<proteinExistence type="predicted"/>
<feature type="domain" description="J" evidence="3">
    <location>
        <begin position="145"/>
        <end position="230"/>
    </location>
</feature>
<accession>A0AAD9PP10</accession>
<evidence type="ECO:0000256" key="2">
    <source>
        <dbReference type="SAM" id="MobiDB-lite"/>
    </source>
</evidence>
<dbReference type="GO" id="GO:0005829">
    <property type="term" value="C:cytosol"/>
    <property type="evidence" value="ECO:0007669"/>
    <property type="project" value="TreeGrafter"/>
</dbReference>
<keyword evidence="5" id="KW-1185">Reference proteome</keyword>
<dbReference type="InterPro" id="IPR044634">
    <property type="entry name" value="Zuotin/DnaJC2"/>
</dbReference>
<dbReference type="PANTHER" id="PTHR43999">
    <property type="entry name" value="DNAJ HOMOLOG SUBFAMILY C MEMBER 2"/>
    <property type="match status" value="1"/>
</dbReference>
<dbReference type="GeneID" id="94335671"/>
<dbReference type="CDD" id="cd06257">
    <property type="entry name" value="DnaJ"/>
    <property type="match status" value="1"/>
</dbReference>
<gene>
    <name evidence="4" type="ORF">BdWA1_001373</name>
</gene>
<evidence type="ECO:0000256" key="1">
    <source>
        <dbReference type="SAM" id="Coils"/>
    </source>
</evidence>
<dbReference type="Proteomes" id="UP001214638">
    <property type="component" value="Unassembled WGS sequence"/>
</dbReference>
<evidence type="ECO:0000313" key="5">
    <source>
        <dbReference type="Proteomes" id="UP001214638"/>
    </source>
</evidence>
<dbReference type="Gene3D" id="1.10.287.110">
    <property type="entry name" value="DnaJ domain"/>
    <property type="match status" value="1"/>
</dbReference>
<dbReference type="PROSITE" id="PS50076">
    <property type="entry name" value="DNAJ_2"/>
    <property type="match status" value="1"/>
</dbReference>
<dbReference type="EMBL" id="JALLKP010000001">
    <property type="protein sequence ID" value="KAK2198361.1"/>
    <property type="molecule type" value="Genomic_DNA"/>
</dbReference>
<dbReference type="Pfam" id="PF21884">
    <property type="entry name" value="ZUO1-like_ZHD"/>
    <property type="match status" value="1"/>
</dbReference>
<dbReference type="GO" id="GO:0043022">
    <property type="term" value="F:ribosome binding"/>
    <property type="evidence" value="ECO:0007669"/>
    <property type="project" value="InterPro"/>
</dbReference>
<sequence>MFPYRKSLANVGVNVKEISFKSAIAQRKVEPAGFAFFLVYEWNLSLDHHLIYNPESIDAVPVHVQTVAADLLQRSEKLTNVYHLKLQWARILAAFEQQNCNAQQDQVHHGVQSKKAANSTGGKTKRLTSHQNMGLVREFVQGGLNAYQVLECDDSYDTAAIKVNYKRIVLFMHPDKATTGHYAADISNFCMRFNVDVEDLQGRRRLFQAVQDAFVILSDPVTRLEYDCSLPFDETIPTPEQAKCCDFFSLFGPVFKSNARWSRVKPVPSIGDMDTPDIEVDAFYEFWRFFDTLRTFGHAAPHLIEEAESREHKRWMERENLKVQKKLIKRELARVQSLVELAYNFDPRVLRRRMREQKERDERAQRQLEAQLEKQRLEELEQQQKQQELEREQERIKCERLIIKKLYVMHSFYHFVGDNTFVALLQSFHKGRNLRRIWNDLLNSALMS</sequence>
<dbReference type="InterPro" id="IPR054076">
    <property type="entry name" value="ZUO1-like_ZHD"/>
</dbReference>
<dbReference type="KEGG" id="bdw:94335671"/>
<name>A0AAD9PP10_9APIC</name>
<evidence type="ECO:0000313" key="4">
    <source>
        <dbReference type="EMBL" id="KAK2198361.1"/>
    </source>
</evidence>
<dbReference type="AlphaFoldDB" id="A0AAD9PP10"/>
<evidence type="ECO:0000259" key="3">
    <source>
        <dbReference type="PROSITE" id="PS50076"/>
    </source>
</evidence>
<dbReference type="PANTHER" id="PTHR43999:SF1">
    <property type="entry name" value="DNAJ HOMOLOG SUBFAMILY C MEMBER 2"/>
    <property type="match status" value="1"/>
</dbReference>
<feature type="region of interest" description="Disordered" evidence="2">
    <location>
        <begin position="106"/>
        <end position="127"/>
    </location>
</feature>
<dbReference type="SUPFAM" id="SSF46565">
    <property type="entry name" value="Chaperone J-domain"/>
    <property type="match status" value="1"/>
</dbReference>
<dbReference type="InterPro" id="IPR001623">
    <property type="entry name" value="DnaJ_domain"/>
</dbReference>
<protein>
    <submittedName>
        <fullName evidence="4">Bifunctional Chaperone J-domain superfamily/DnaJ domain/J-protein Zuotin-DnaJC2</fullName>
    </submittedName>
</protein>
<keyword evidence="1" id="KW-0175">Coiled coil</keyword>
<feature type="coiled-coil region" evidence="1">
    <location>
        <begin position="318"/>
        <end position="399"/>
    </location>
</feature>
<dbReference type="GO" id="GO:0051083">
    <property type="term" value="P:'de novo' cotranslational protein folding"/>
    <property type="evidence" value="ECO:0007669"/>
    <property type="project" value="InterPro"/>
</dbReference>
<dbReference type="InterPro" id="IPR036869">
    <property type="entry name" value="J_dom_sf"/>
</dbReference>
<dbReference type="GO" id="GO:0006450">
    <property type="term" value="P:regulation of translational fidelity"/>
    <property type="evidence" value="ECO:0007669"/>
    <property type="project" value="InterPro"/>
</dbReference>
<dbReference type="GO" id="GO:0030544">
    <property type="term" value="F:Hsp70 protein binding"/>
    <property type="evidence" value="ECO:0007669"/>
    <property type="project" value="InterPro"/>
</dbReference>
<organism evidence="4 5">
    <name type="scientific">Babesia duncani</name>
    <dbReference type="NCBI Taxonomy" id="323732"/>
    <lineage>
        <taxon>Eukaryota</taxon>
        <taxon>Sar</taxon>
        <taxon>Alveolata</taxon>
        <taxon>Apicomplexa</taxon>
        <taxon>Aconoidasida</taxon>
        <taxon>Piroplasmida</taxon>
        <taxon>Babesiidae</taxon>
        <taxon>Babesia</taxon>
    </lineage>
</organism>
<comment type="caution">
    <text evidence="4">The sequence shown here is derived from an EMBL/GenBank/DDBJ whole genome shotgun (WGS) entry which is preliminary data.</text>
</comment>
<reference evidence="4" key="1">
    <citation type="journal article" date="2023" name="Nat. Microbiol.">
        <title>Babesia duncani multi-omics identifies virulence factors and drug targets.</title>
        <authorList>
            <person name="Singh P."/>
            <person name="Lonardi S."/>
            <person name="Liang Q."/>
            <person name="Vydyam P."/>
            <person name="Khabirova E."/>
            <person name="Fang T."/>
            <person name="Gihaz S."/>
            <person name="Thekkiniath J."/>
            <person name="Munshi M."/>
            <person name="Abel S."/>
            <person name="Ciampossin L."/>
            <person name="Batugedara G."/>
            <person name="Gupta M."/>
            <person name="Lu X.M."/>
            <person name="Lenz T."/>
            <person name="Chakravarty S."/>
            <person name="Cornillot E."/>
            <person name="Hu Y."/>
            <person name="Ma W."/>
            <person name="Gonzalez L.M."/>
            <person name="Sanchez S."/>
            <person name="Estrada K."/>
            <person name="Sanchez-Flores A."/>
            <person name="Montero E."/>
            <person name="Harb O.S."/>
            <person name="Le Roch K.G."/>
            <person name="Mamoun C.B."/>
        </authorList>
    </citation>
    <scope>NUCLEOTIDE SEQUENCE</scope>
    <source>
        <strain evidence="4">WA1</strain>
    </source>
</reference>